<dbReference type="GO" id="GO:0016874">
    <property type="term" value="F:ligase activity"/>
    <property type="evidence" value="ECO:0007669"/>
    <property type="project" value="UniProtKB-KW"/>
</dbReference>
<dbReference type="AlphaFoldDB" id="A0A6I4TZN6"/>
<organism evidence="1 2">
    <name type="scientific">Alteriqipengyuania halimionae</name>
    <dbReference type="NCBI Taxonomy" id="1926630"/>
    <lineage>
        <taxon>Bacteria</taxon>
        <taxon>Pseudomonadati</taxon>
        <taxon>Pseudomonadota</taxon>
        <taxon>Alphaproteobacteria</taxon>
        <taxon>Sphingomonadales</taxon>
        <taxon>Erythrobacteraceae</taxon>
        <taxon>Alteriqipengyuania</taxon>
    </lineage>
</organism>
<dbReference type="EMBL" id="WTYR01000001">
    <property type="protein sequence ID" value="MXP09200.1"/>
    <property type="molecule type" value="Genomic_DNA"/>
</dbReference>
<name>A0A6I4TZN6_9SPHN</name>
<accession>A0A6I4TZN6</accession>
<dbReference type="Gene3D" id="3.90.1140.10">
    <property type="entry name" value="Cyclic phosphodiesterase"/>
    <property type="match status" value="1"/>
</dbReference>
<sequence>MSKNGLPSGGNVENSDDAPLIMTAQLSRDVGAWATGLRRAHFPRKQNFLDAHVTLFHALPPFALEEVKGCCAVLAGQYGPVDARVTGVMNLGGGTAIKVESEGMDRIRDELQNRFHGLLTQQDQGGKKLHITIQNKVSNNRASAVQEEIEKVLKPRDFQFPALELHRYRGGPWELVQTYAFRGLSRA</sequence>
<evidence type="ECO:0000313" key="2">
    <source>
        <dbReference type="Proteomes" id="UP000429229"/>
    </source>
</evidence>
<gene>
    <name evidence="1" type="ORF">GRI68_03290</name>
</gene>
<evidence type="ECO:0000313" key="1">
    <source>
        <dbReference type="EMBL" id="MXP09200.1"/>
    </source>
</evidence>
<dbReference type="Proteomes" id="UP000429229">
    <property type="component" value="Unassembled WGS sequence"/>
</dbReference>
<protein>
    <submittedName>
        <fullName evidence="1">2'-5' RNA ligase family protein</fullName>
    </submittedName>
</protein>
<keyword evidence="2" id="KW-1185">Reference proteome</keyword>
<dbReference type="Pfam" id="PF13563">
    <property type="entry name" value="2_5_RNA_ligase2"/>
    <property type="match status" value="1"/>
</dbReference>
<proteinExistence type="predicted"/>
<comment type="caution">
    <text evidence="1">The sequence shown here is derived from an EMBL/GenBank/DDBJ whole genome shotgun (WGS) entry which is preliminary data.</text>
</comment>
<keyword evidence="1" id="KW-0436">Ligase</keyword>
<dbReference type="OrthoDB" id="793003at2"/>
<reference evidence="1 2" key="1">
    <citation type="submission" date="2019-12" db="EMBL/GenBank/DDBJ databases">
        <title>Genomic-based taxomic classification of the family Erythrobacteraceae.</title>
        <authorList>
            <person name="Xu L."/>
        </authorList>
    </citation>
    <scope>NUCLEOTIDE SEQUENCE [LARGE SCALE GENOMIC DNA]</scope>
    <source>
        <strain evidence="1 2">LMG 29519</strain>
    </source>
</reference>